<evidence type="ECO:0000256" key="9">
    <source>
        <dbReference type="ARBA" id="ARBA00023224"/>
    </source>
</evidence>
<dbReference type="InParanoid" id="D6WJ18"/>
<feature type="transmembrane region" description="Helical" evidence="10">
    <location>
        <begin position="250"/>
        <end position="270"/>
    </location>
</feature>
<dbReference type="FunCoup" id="D6WJ18">
    <property type="interactions" value="43"/>
</dbReference>
<comment type="caution">
    <text evidence="10">Lacks conserved residue(s) required for the propagation of feature annotation.</text>
</comment>
<dbReference type="PANTHER" id="PTHR21137">
    <property type="entry name" value="ODORANT RECEPTOR"/>
    <property type="match status" value="1"/>
</dbReference>
<dbReference type="GO" id="GO:0050911">
    <property type="term" value="P:detection of chemical stimulus involved in sensory perception of smell"/>
    <property type="evidence" value="ECO:0000318"/>
    <property type="project" value="GO_Central"/>
</dbReference>
<evidence type="ECO:0000313" key="11">
    <source>
        <dbReference type="EMBL" id="EFA04736.1"/>
    </source>
</evidence>
<keyword evidence="4 10" id="KW-0812">Transmembrane</keyword>
<evidence type="ECO:0000313" key="12">
    <source>
        <dbReference type="Proteomes" id="UP000007266"/>
    </source>
</evidence>
<evidence type="ECO:0000256" key="10">
    <source>
        <dbReference type="RuleBase" id="RU351113"/>
    </source>
</evidence>
<keyword evidence="9 10" id="KW-0807">Transducer</keyword>
<evidence type="ECO:0000256" key="2">
    <source>
        <dbReference type="ARBA" id="ARBA00022475"/>
    </source>
</evidence>
<evidence type="ECO:0000256" key="7">
    <source>
        <dbReference type="ARBA" id="ARBA00023136"/>
    </source>
</evidence>
<dbReference type="EMBL" id="KQ971342">
    <property type="protein sequence ID" value="EFA04736.1"/>
    <property type="molecule type" value="Genomic_DNA"/>
</dbReference>
<dbReference type="PhylomeDB" id="D6WJ18"/>
<evidence type="ECO:0000256" key="8">
    <source>
        <dbReference type="ARBA" id="ARBA00023170"/>
    </source>
</evidence>
<dbReference type="GO" id="GO:0005886">
    <property type="term" value="C:plasma membrane"/>
    <property type="evidence" value="ECO:0000318"/>
    <property type="project" value="GO_Central"/>
</dbReference>
<keyword evidence="5 10" id="KW-0552">Olfaction</keyword>
<reference evidence="11 12" key="2">
    <citation type="journal article" date="2010" name="Nucleic Acids Res.">
        <title>BeetleBase in 2010: revisions to provide comprehensive genomic information for Tribolium castaneum.</title>
        <authorList>
            <person name="Kim H.S."/>
            <person name="Murphy T."/>
            <person name="Xia J."/>
            <person name="Caragea D."/>
            <person name="Park Y."/>
            <person name="Beeman R.W."/>
            <person name="Lorenzen M.D."/>
            <person name="Butcher S."/>
            <person name="Manak J.R."/>
            <person name="Brown S.J."/>
        </authorList>
    </citation>
    <scope>GENOME REANNOTATION</scope>
    <source>
        <strain evidence="11 12">Georgia GA2</strain>
    </source>
</reference>
<dbReference type="InterPro" id="IPR004117">
    <property type="entry name" value="7tm6_olfct_rcpt"/>
</dbReference>
<name>D6WJ18_TRICA</name>
<keyword evidence="3 10" id="KW-0716">Sensory transduction</keyword>
<dbReference type="Pfam" id="PF02949">
    <property type="entry name" value="7tm_6"/>
    <property type="match status" value="1"/>
</dbReference>
<dbReference type="OMA" id="LRMWGDL"/>
<keyword evidence="8 10" id="KW-0675">Receptor</keyword>
<gene>
    <name evidence="11" type="primary">Or150</name>
    <name evidence="11" type="ORF">TcasGA2_TC030347</name>
</gene>
<organism evidence="11 12">
    <name type="scientific">Tribolium castaneum</name>
    <name type="common">Red flour beetle</name>
    <dbReference type="NCBI Taxonomy" id="7070"/>
    <lineage>
        <taxon>Eukaryota</taxon>
        <taxon>Metazoa</taxon>
        <taxon>Ecdysozoa</taxon>
        <taxon>Arthropoda</taxon>
        <taxon>Hexapoda</taxon>
        <taxon>Insecta</taxon>
        <taxon>Pterygota</taxon>
        <taxon>Neoptera</taxon>
        <taxon>Endopterygota</taxon>
        <taxon>Coleoptera</taxon>
        <taxon>Polyphaga</taxon>
        <taxon>Cucujiformia</taxon>
        <taxon>Tenebrionidae</taxon>
        <taxon>Tenebrionidae incertae sedis</taxon>
        <taxon>Tribolium</taxon>
    </lineage>
</organism>
<evidence type="ECO:0000256" key="6">
    <source>
        <dbReference type="ARBA" id="ARBA00022989"/>
    </source>
</evidence>
<keyword evidence="6 10" id="KW-1133">Transmembrane helix</keyword>
<keyword evidence="12" id="KW-1185">Reference proteome</keyword>
<evidence type="ECO:0000256" key="4">
    <source>
        <dbReference type="ARBA" id="ARBA00022692"/>
    </source>
</evidence>
<dbReference type="GO" id="GO:0005549">
    <property type="term" value="F:odorant binding"/>
    <property type="evidence" value="ECO:0007669"/>
    <property type="project" value="InterPro"/>
</dbReference>
<evidence type="ECO:0000256" key="3">
    <source>
        <dbReference type="ARBA" id="ARBA00022606"/>
    </source>
</evidence>
<feature type="transmembrane region" description="Helical" evidence="10">
    <location>
        <begin position="124"/>
        <end position="147"/>
    </location>
</feature>
<dbReference type="GO" id="GO:0004984">
    <property type="term" value="F:olfactory receptor activity"/>
    <property type="evidence" value="ECO:0000318"/>
    <property type="project" value="GO_Central"/>
</dbReference>
<dbReference type="AlphaFoldDB" id="D6WJ18"/>
<comment type="subcellular location">
    <subcellularLocation>
        <location evidence="1 10">Cell membrane</location>
        <topology evidence="1 10">Multi-pass membrane protein</topology>
    </subcellularLocation>
</comment>
<evidence type="ECO:0000256" key="1">
    <source>
        <dbReference type="ARBA" id="ARBA00004651"/>
    </source>
</evidence>
<comment type="similarity">
    <text evidence="10">Belongs to the insect chemoreceptor superfamily. Heteromeric odorant receptor channel (TC 1.A.69) family.</text>
</comment>
<dbReference type="Proteomes" id="UP000007266">
    <property type="component" value="Linkage group 5"/>
</dbReference>
<protein>
    <recommendedName>
        <fullName evidence="10">Odorant receptor</fullName>
    </recommendedName>
</protein>
<accession>D6WJ18</accession>
<feature type="transmembrane region" description="Helical" evidence="10">
    <location>
        <begin position="34"/>
        <end position="55"/>
    </location>
</feature>
<proteinExistence type="inferred from homology"/>
<dbReference type="GO" id="GO:0007165">
    <property type="term" value="P:signal transduction"/>
    <property type="evidence" value="ECO:0007669"/>
    <property type="project" value="UniProtKB-KW"/>
</dbReference>
<dbReference type="HOGENOM" id="CLU_062922_0_0_1"/>
<dbReference type="PANTHER" id="PTHR21137:SF35">
    <property type="entry name" value="ODORANT RECEPTOR 19A-RELATED"/>
    <property type="match status" value="1"/>
</dbReference>
<sequence>MAFDASQHNYLHLCLILYDLSGLRVSSNSFLKFLSLYVLYPLLLIMFVMVHLNVWFKHANIFEITEVFTSICIVASMCIRKTVLIQYGSTFEDVIQKHSQFWDYGLFGTKTESRLRKNMEFCFLLLKCFIISGIASIIVRCFSPLFMKELLLPQDCWIPGNQPVAKKIIYVLQIIFYIESMTYTPLFDGLYIIMTGNLKSQLILLQKAIESIDLKRQDDETSWRRVKECCQHHKFLLSILKKINKMYSNFFVCTYLLTIIGICIPLFVIFDKSSNLTQIVESILVAIVMNTLLIMICIPGSEIEIEADRLITQIYNLNWYETRSLKIRKFILFWLMQVQVPVQIKGGGVLAVNRALILQIQRIAYSASTLLTGLTS</sequence>
<keyword evidence="7 10" id="KW-0472">Membrane</keyword>
<feature type="transmembrane region" description="Helical" evidence="10">
    <location>
        <begin position="282"/>
        <end position="301"/>
    </location>
</feature>
<feature type="transmembrane region" description="Helical" evidence="10">
    <location>
        <begin position="167"/>
        <end position="193"/>
    </location>
</feature>
<evidence type="ECO:0000256" key="5">
    <source>
        <dbReference type="ARBA" id="ARBA00022725"/>
    </source>
</evidence>
<keyword evidence="2" id="KW-1003">Cell membrane</keyword>
<reference evidence="11 12" key="1">
    <citation type="journal article" date="2008" name="Nature">
        <title>The genome of the model beetle and pest Tribolium castaneum.</title>
        <authorList>
            <consortium name="Tribolium Genome Sequencing Consortium"/>
            <person name="Richards S."/>
            <person name="Gibbs R.A."/>
            <person name="Weinstock G.M."/>
            <person name="Brown S.J."/>
            <person name="Denell R."/>
            <person name="Beeman R.W."/>
            <person name="Gibbs R."/>
            <person name="Beeman R.W."/>
            <person name="Brown S.J."/>
            <person name="Bucher G."/>
            <person name="Friedrich M."/>
            <person name="Grimmelikhuijzen C.J."/>
            <person name="Klingler M."/>
            <person name="Lorenzen M."/>
            <person name="Richards S."/>
            <person name="Roth S."/>
            <person name="Schroder R."/>
            <person name="Tautz D."/>
            <person name="Zdobnov E.M."/>
            <person name="Muzny D."/>
            <person name="Gibbs R.A."/>
            <person name="Weinstock G.M."/>
            <person name="Attaway T."/>
            <person name="Bell S."/>
            <person name="Buhay C.J."/>
            <person name="Chandrabose M.N."/>
            <person name="Chavez D."/>
            <person name="Clerk-Blankenburg K.P."/>
            <person name="Cree A."/>
            <person name="Dao M."/>
            <person name="Davis C."/>
            <person name="Chacko J."/>
            <person name="Dinh H."/>
            <person name="Dugan-Rocha S."/>
            <person name="Fowler G."/>
            <person name="Garner T.T."/>
            <person name="Garnes J."/>
            <person name="Gnirke A."/>
            <person name="Hawes A."/>
            <person name="Hernandez J."/>
            <person name="Hines S."/>
            <person name="Holder M."/>
            <person name="Hume J."/>
            <person name="Jhangiani S.N."/>
            <person name="Joshi V."/>
            <person name="Khan Z.M."/>
            <person name="Jackson L."/>
            <person name="Kovar C."/>
            <person name="Kowis A."/>
            <person name="Lee S."/>
            <person name="Lewis L.R."/>
            <person name="Margolis J."/>
            <person name="Morgan M."/>
            <person name="Nazareth L.V."/>
            <person name="Nguyen N."/>
            <person name="Okwuonu G."/>
            <person name="Parker D."/>
            <person name="Richards S."/>
            <person name="Ruiz S.J."/>
            <person name="Santibanez J."/>
            <person name="Savard J."/>
            <person name="Scherer S.E."/>
            <person name="Schneider B."/>
            <person name="Sodergren E."/>
            <person name="Tautz D."/>
            <person name="Vattahil S."/>
            <person name="Villasana D."/>
            <person name="White C.S."/>
            <person name="Wright R."/>
            <person name="Park Y."/>
            <person name="Beeman R.W."/>
            <person name="Lord J."/>
            <person name="Oppert B."/>
            <person name="Lorenzen M."/>
            <person name="Brown S."/>
            <person name="Wang L."/>
            <person name="Savard J."/>
            <person name="Tautz D."/>
            <person name="Richards S."/>
            <person name="Weinstock G."/>
            <person name="Gibbs R.A."/>
            <person name="Liu Y."/>
            <person name="Worley K."/>
            <person name="Weinstock G."/>
            <person name="Elsik C.G."/>
            <person name="Reese J.T."/>
            <person name="Elhaik E."/>
            <person name="Landan G."/>
            <person name="Graur D."/>
            <person name="Arensburger P."/>
            <person name="Atkinson P."/>
            <person name="Beeman R.W."/>
            <person name="Beidler J."/>
            <person name="Brown S.J."/>
            <person name="Demuth J.P."/>
            <person name="Drury D.W."/>
            <person name="Du Y.Z."/>
            <person name="Fujiwara H."/>
            <person name="Lorenzen M."/>
            <person name="Maselli V."/>
            <person name="Osanai M."/>
            <person name="Park Y."/>
            <person name="Robertson H.M."/>
            <person name="Tu Z."/>
            <person name="Wang J.J."/>
            <person name="Wang S."/>
            <person name="Richards S."/>
            <person name="Song H."/>
            <person name="Zhang L."/>
            <person name="Sodergren E."/>
            <person name="Werner D."/>
            <person name="Stanke M."/>
            <person name="Morgenstern B."/>
            <person name="Solovyev V."/>
            <person name="Kosarev P."/>
            <person name="Brown G."/>
            <person name="Chen H.C."/>
            <person name="Ermolaeva O."/>
            <person name="Hlavina W."/>
            <person name="Kapustin Y."/>
            <person name="Kiryutin B."/>
            <person name="Kitts P."/>
            <person name="Maglott D."/>
            <person name="Pruitt K."/>
            <person name="Sapojnikov V."/>
            <person name="Souvorov A."/>
            <person name="Mackey A.J."/>
            <person name="Waterhouse R.M."/>
            <person name="Wyder S."/>
            <person name="Zdobnov E.M."/>
            <person name="Zdobnov E.M."/>
            <person name="Wyder S."/>
            <person name="Kriventseva E.V."/>
            <person name="Kadowaki T."/>
            <person name="Bork P."/>
            <person name="Aranda M."/>
            <person name="Bao R."/>
            <person name="Beermann A."/>
            <person name="Berns N."/>
            <person name="Bolognesi R."/>
            <person name="Bonneton F."/>
            <person name="Bopp D."/>
            <person name="Brown S.J."/>
            <person name="Bucher G."/>
            <person name="Butts T."/>
            <person name="Chaumot A."/>
            <person name="Denell R.E."/>
            <person name="Ferrier D.E."/>
            <person name="Friedrich M."/>
            <person name="Gordon C.M."/>
            <person name="Jindra M."/>
            <person name="Klingler M."/>
            <person name="Lan Q."/>
            <person name="Lattorff H.M."/>
            <person name="Laudet V."/>
            <person name="von Levetsow C."/>
            <person name="Liu Z."/>
            <person name="Lutz R."/>
            <person name="Lynch J.A."/>
            <person name="da Fonseca R.N."/>
            <person name="Posnien N."/>
            <person name="Reuter R."/>
            <person name="Roth S."/>
            <person name="Savard J."/>
            <person name="Schinko J.B."/>
            <person name="Schmitt C."/>
            <person name="Schoppmeier M."/>
            <person name="Schroder R."/>
            <person name="Shippy T.D."/>
            <person name="Simonnet F."/>
            <person name="Marques-Souza H."/>
            <person name="Tautz D."/>
            <person name="Tomoyasu Y."/>
            <person name="Trauner J."/>
            <person name="Van der Zee M."/>
            <person name="Vervoort M."/>
            <person name="Wittkopp N."/>
            <person name="Wimmer E.A."/>
            <person name="Yang X."/>
            <person name="Jones A.K."/>
            <person name="Sattelle D.B."/>
            <person name="Ebert P.R."/>
            <person name="Nelson D."/>
            <person name="Scott J.G."/>
            <person name="Beeman R.W."/>
            <person name="Muthukrishnan S."/>
            <person name="Kramer K.J."/>
            <person name="Arakane Y."/>
            <person name="Beeman R.W."/>
            <person name="Zhu Q."/>
            <person name="Hogenkamp D."/>
            <person name="Dixit R."/>
            <person name="Oppert B."/>
            <person name="Jiang H."/>
            <person name="Zou Z."/>
            <person name="Marshall J."/>
            <person name="Elpidina E."/>
            <person name="Vinokurov K."/>
            <person name="Oppert C."/>
            <person name="Zou Z."/>
            <person name="Evans J."/>
            <person name="Lu Z."/>
            <person name="Zhao P."/>
            <person name="Sumathipala N."/>
            <person name="Altincicek B."/>
            <person name="Vilcinskas A."/>
            <person name="Williams M."/>
            <person name="Hultmark D."/>
            <person name="Hetru C."/>
            <person name="Jiang H."/>
            <person name="Grimmelikhuijzen C.J."/>
            <person name="Hauser F."/>
            <person name="Cazzamali G."/>
            <person name="Williamson M."/>
            <person name="Park Y."/>
            <person name="Li B."/>
            <person name="Tanaka Y."/>
            <person name="Predel R."/>
            <person name="Neupert S."/>
            <person name="Schachtner J."/>
            <person name="Verleyen P."/>
            <person name="Raible F."/>
            <person name="Bork P."/>
            <person name="Friedrich M."/>
            <person name="Walden K.K."/>
            <person name="Robertson H.M."/>
            <person name="Angeli S."/>
            <person name="Foret S."/>
            <person name="Bucher G."/>
            <person name="Schuetz S."/>
            <person name="Maleszka R."/>
            <person name="Wimmer E.A."/>
            <person name="Beeman R.W."/>
            <person name="Lorenzen M."/>
            <person name="Tomoyasu Y."/>
            <person name="Miller S.C."/>
            <person name="Grossmann D."/>
            <person name="Bucher G."/>
        </authorList>
    </citation>
    <scope>NUCLEOTIDE SEQUENCE [LARGE SCALE GENOMIC DNA]</scope>
    <source>
        <strain evidence="11 12">Georgia GA2</strain>
    </source>
</reference>